<dbReference type="Proteomes" id="UP001152523">
    <property type="component" value="Unassembled WGS sequence"/>
</dbReference>
<sequence length="93" mass="10334">MVLSLRGLKNKKKVWEFTSGISRPDRRCHCRSNTVVTHHSRSLPEPPAVLKSEPEPPAIHCIPSVLVDAAGPAPMLSRLLRTEQRRFLGTGTL</sequence>
<accession>A0AAV0D6C0</accession>
<dbReference type="EMBL" id="CAMAPF010000066">
    <property type="protein sequence ID" value="CAH9090933.1"/>
    <property type="molecule type" value="Genomic_DNA"/>
</dbReference>
<evidence type="ECO:0000313" key="3">
    <source>
        <dbReference type="Proteomes" id="UP001152523"/>
    </source>
</evidence>
<comment type="caution">
    <text evidence="2">The sequence shown here is derived from an EMBL/GenBank/DDBJ whole genome shotgun (WGS) entry which is preliminary data.</text>
</comment>
<feature type="region of interest" description="Disordered" evidence="1">
    <location>
        <begin position="34"/>
        <end position="55"/>
    </location>
</feature>
<reference evidence="2" key="1">
    <citation type="submission" date="2022-07" db="EMBL/GenBank/DDBJ databases">
        <authorList>
            <person name="Macas J."/>
            <person name="Novak P."/>
            <person name="Neumann P."/>
        </authorList>
    </citation>
    <scope>NUCLEOTIDE SEQUENCE</scope>
</reference>
<proteinExistence type="predicted"/>
<evidence type="ECO:0000313" key="2">
    <source>
        <dbReference type="EMBL" id="CAH9090933.1"/>
    </source>
</evidence>
<evidence type="ECO:0000256" key="1">
    <source>
        <dbReference type="SAM" id="MobiDB-lite"/>
    </source>
</evidence>
<organism evidence="2 3">
    <name type="scientific">Cuscuta epithymum</name>
    <dbReference type="NCBI Taxonomy" id="186058"/>
    <lineage>
        <taxon>Eukaryota</taxon>
        <taxon>Viridiplantae</taxon>
        <taxon>Streptophyta</taxon>
        <taxon>Embryophyta</taxon>
        <taxon>Tracheophyta</taxon>
        <taxon>Spermatophyta</taxon>
        <taxon>Magnoliopsida</taxon>
        <taxon>eudicotyledons</taxon>
        <taxon>Gunneridae</taxon>
        <taxon>Pentapetalae</taxon>
        <taxon>asterids</taxon>
        <taxon>lamiids</taxon>
        <taxon>Solanales</taxon>
        <taxon>Convolvulaceae</taxon>
        <taxon>Cuscuteae</taxon>
        <taxon>Cuscuta</taxon>
        <taxon>Cuscuta subgen. Cuscuta</taxon>
    </lineage>
</organism>
<dbReference type="AlphaFoldDB" id="A0AAV0D6C0"/>
<keyword evidence="3" id="KW-1185">Reference proteome</keyword>
<gene>
    <name evidence="2" type="ORF">CEPIT_LOCUS11467</name>
</gene>
<name>A0AAV0D6C0_9ASTE</name>
<protein>
    <submittedName>
        <fullName evidence="2">Uncharacterized protein</fullName>
    </submittedName>
</protein>